<dbReference type="Proteomes" id="UP001495147">
    <property type="component" value="Unassembled WGS sequence"/>
</dbReference>
<reference evidence="1 2" key="1">
    <citation type="submission" date="2024-05" db="EMBL/GenBank/DDBJ databases">
        <title>Roseateles sp. DJS-2-20 16S ribosomal RNA gene Genome sequencing and assembly.</title>
        <authorList>
            <person name="Woo H."/>
        </authorList>
    </citation>
    <scope>NUCLEOTIDE SEQUENCE [LARGE SCALE GENOMIC DNA]</scope>
    <source>
        <strain evidence="1 2">DJS-2-20</strain>
    </source>
</reference>
<proteinExistence type="predicted"/>
<dbReference type="Gene3D" id="3.40.50.1220">
    <property type="entry name" value="TPP-binding domain"/>
    <property type="match status" value="1"/>
</dbReference>
<evidence type="ECO:0000313" key="1">
    <source>
        <dbReference type="EMBL" id="MEO3692204.1"/>
    </source>
</evidence>
<keyword evidence="2" id="KW-1185">Reference proteome</keyword>
<dbReference type="SUPFAM" id="SSF52467">
    <property type="entry name" value="DHS-like NAD/FAD-binding domain"/>
    <property type="match status" value="1"/>
</dbReference>
<comment type="caution">
    <text evidence="1">The sequence shown here is derived from an EMBL/GenBank/DDBJ whole genome shotgun (WGS) entry which is preliminary data.</text>
</comment>
<accession>A0ABV0G389</accession>
<dbReference type="InterPro" id="IPR029035">
    <property type="entry name" value="DHS-like_NAD/FAD-binding_dom"/>
</dbReference>
<dbReference type="RefSeq" id="WP_347705028.1">
    <property type="nucleotide sequence ID" value="NZ_JBDPZD010000003.1"/>
</dbReference>
<organism evidence="1 2">
    <name type="scientific">Roseateles paludis</name>
    <dbReference type="NCBI Taxonomy" id="3145238"/>
    <lineage>
        <taxon>Bacteria</taxon>
        <taxon>Pseudomonadati</taxon>
        <taxon>Pseudomonadota</taxon>
        <taxon>Betaproteobacteria</taxon>
        <taxon>Burkholderiales</taxon>
        <taxon>Sphaerotilaceae</taxon>
        <taxon>Roseateles</taxon>
    </lineage>
</organism>
<sequence length="596" mass="67353">MTKTILQGDPVTQLAFSVFENKGVFAVLLGSGISRAAEIPTGWEITLDLIRRIAIAQGVEDQPDWAHWYREKFGQEPSYSKLLEEIATAPDERRAILHRYIEADKKDREEGRKTPTKAHDAIARLVRDGHVRVIVTTNFDRLMESALREQGIEPTVIASADALSGAEPLTHSRCYLLKLHGDYKDARILNTDQELSAYPESYDRLLDRIFDEHGLIISGWSGEWDHALRAAFLRAPNRRYPVYWTTRGEIKGGAQDLVAHRAARVVPITGADEFFDALSRRVEILEQSQRQNPLSIELLVSSTKRYLSKPEHRIQLDEIFAQETGRLLEQLDAATFSPNAQWSPEGFRARVQLYESLTEPLARMSGVLGRWGDGKELEVFLDALRNVHHHAGRIGSGLNVWLNLRAYPAVLLLTAYGIGLTKAARWSTLLKLLTATLALEHREAQRVVSTLFLGSWPGADQQLWQNLEGMERRKTPLSDHLLEVMTDWGKSFAGVDAAFELLFERFEVLASLAEFQDNDEARLEAALASPAQREVLSWMPVGRAGWRTAGTRLLLQELEDEARIAELLKAGFAKGSHRFLQLFAENFKRFAGRMSW</sequence>
<gene>
    <name evidence="1" type="ORF">ABDJ85_12040</name>
</gene>
<name>A0ABV0G389_9BURK</name>
<dbReference type="EMBL" id="JBDPZD010000003">
    <property type="protein sequence ID" value="MEO3692204.1"/>
    <property type="molecule type" value="Genomic_DNA"/>
</dbReference>
<evidence type="ECO:0000313" key="2">
    <source>
        <dbReference type="Proteomes" id="UP001495147"/>
    </source>
</evidence>
<dbReference type="Pfam" id="PF13289">
    <property type="entry name" value="SIR2_2"/>
    <property type="match status" value="1"/>
</dbReference>
<protein>
    <submittedName>
        <fullName evidence="1">SIR2 family protein</fullName>
    </submittedName>
</protein>